<proteinExistence type="predicted"/>
<dbReference type="Pfam" id="PF14278">
    <property type="entry name" value="TetR_C_8"/>
    <property type="match status" value="1"/>
</dbReference>
<accession>B8FPU1</accession>
<dbReference type="InterPro" id="IPR039532">
    <property type="entry name" value="TetR_C_Firmicutes"/>
</dbReference>
<reference evidence="4 5" key="1">
    <citation type="journal article" date="2012" name="BMC Microbiol.">
        <title>Genome sequence of Desulfitobacterium hafniense DCB-2, a Gram-positive anaerobe capable of dehalogenation and metal reduction.</title>
        <authorList>
            <person name="Kim S.H."/>
            <person name="Harzman C."/>
            <person name="Davis J.K."/>
            <person name="Hutcheson R."/>
            <person name="Broderick J.B."/>
            <person name="Marsh T.L."/>
            <person name="Tiedje J.M."/>
        </authorList>
    </citation>
    <scope>NUCLEOTIDE SEQUENCE [LARGE SCALE GENOMIC DNA]</scope>
    <source>
        <strain evidence="5">DSM 10664 / DCB-2</strain>
    </source>
</reference>
<feature type="domain" description="HTH tetR-type" evidence="3">
    <location>
        <begin position="10"/>
        <end position="70"/>
    </location>
</feature>
<evidence type="ECO:0000313" key="5">
    <source>
        <dbReference type="Proteomes" id="UP000007726"/>
    </source>
</evidence>
<dbReference type="HOGENOM" id="CLU_087539_0_0_9"/>
<dbReference type="PANTHER" id="PTHR43479">
    <property type="entry name" value="ACREF/ENVCD OPERON REPRESSOR-RELATED"/>
    <property type="match status" value="1"/>
</dbReference>
<evidence type="ECO:0000259" key="3">
    <source>
        <dbReference type="PROSITE" id="PS50977"/>
    </source>
</evidence>
<dbReference type="SUPFAM" id="SSF46689">
    <property type="entry name" value="Homeodomain-like"/>
    <property type="match status" value="1"/>
</dbReference>
<dbReference type="GO" id="GO:0003677">
    <property type="term" value="F:DNA binding"/>
    <property type="evidence" value="ECO:0007669"/>
    <property type="project" value="UniProtKB-UniRule"/>
</dbReference>
<evidence type="ECO:0000256" key="1">
    <source>
        <dbReference type="ARBA" id="ARBA00023125"/>
    </source>
</evidence>
<dbReference type="Gene3D" id="1.10.357.10">
    <property type="entry name" value="Tetracycline Repressor, domain 2"/>
    <property type="match status" value="1"/>
</dbReference>
<sequence>MNKHDDLRVIKTRKLIKEAFYEAVHEKGFDKITVSDIAGKAMINRSTFYLHYKDKFDLLRSLEDEVLEDIEEISLSVTRESIQASRLTGAPFPHIVKLLTYVQENSEFFQLTVRDNTYLSFYNKMGDLISKRTFEVIFPQLTLDGLFSKYLKHIVVAIFSSIINQWIKNGMQETKEDIASLITKIALSFLAIN</sequence>
<dbReference type="InterPro" id="IPR009057">
    <property type="entry name" value="Homeodomain-like_sf"/>
</dbReference>
<dbReference type="PROSITE" id="PS50977">
    <property type="entry name" value="HTH_TETR_2"/>
    <property type="match status" value="1"/>
</dbReference>
<protein>
    <submittedName>
        <fullName evidence="4">Transcriptional regulator, TetR family</fullName>
    </submittedName>
</protein>
<dbReference type="RefSeq" id="WP_015943611.1">
    <property type="nucleotide sequence ID" value="NC_011830.1"/>
</dbReference>
<dbReference type="KEGG" id="dhd:Dhaf_1709"/>
<evidence type="ECO:0000256" key="2">
    <source>
        <dbReference type="PROSITE-ProRule" id="PRU00335"/>
    </source>
</evidence>
<dbReference type="InterPro" id="IPR050624">
    <property type="entry name" value="HTH-type_Tx_Regulator"/>
</dbReference>
<evidence type="ECO:0000313" key="4">
    <source>
        <dbReference type="EMBL" id="ACL19755.1"/>
    </source>
</evidence>
<dbReference type="PANTHER" id="PTHR43479:SF7">
    <property type="entry name" value="TETR-FAMILY TRANSCRIPTIONAL REGULATOR"/>
    <property type="match status" value="1"/>
</dbReference>
<name>B8FPU1_DESHD</name>
<gene>
    <name evidence="4" type="ordered locus">Dhaf_1709</name>
</gene>
<dbReference type="InterPro" id="IPR001647">
    <property type="entry name" value="HTH_TetR"/>
</dbReference>
<feature type="DNA-binding region" description="H-T-H motif" evidence="2">
    <location>
        <begin position="33"/>
        <end position="52"/>
    </location>
</feature>
<dbReference type="Proteomes" id="UP000007726">
    <property type="component" value="Chromosome"/>
</dbReference>
<organism evidence="4 5">
    <name type="scientific">Desulfitobacterium hafniense (strain DSM 10664 / DCB-2)</name>
    <dbReference type="NCBI Taxonomy" id="272564"/>
    <lineage>
        <taxon>Bacteria</taxon>
        <taxon>Bacillati</taxon>
        <taxon>Bacillota</taxon>
        <taxon>Clostridia</taxon>
        <taxon>Eubacteriales</taxon>
        <taxon>Desulfitobacteriaceae</taxon>
        <taxon>Desulfitobacterium</taxon>
    </lineage>
</organism>
<keyword evidence="1 2" id="KW-0238">DNA-binding</keyword>
<dbReference type="EMBL" id="CP001336">
    <property type="protein sequence ID" value="ACL19755.1"/>
    <property type="molecule type" value="Genomic_DNA"/>
</dbReference>
<dbReference type="AlphaFoldDB" id="B8FPU1"/>
<dbReference type="Pfam" id="PF00440">
    <property type="entry name" value="TetR_N"/>
    <property type="match status" value="1"/>
</dbReference>